<keyword evidence="1" id="KW-0540">Nuclease</keyword>
<sequence length="106" mass="11261">MKTSTISFYSTIKGFAVAVSGLVVVDDDDVAAADDDDNDNDDDDDDDDFVVIIYEIPRLTLTSLTPNLITEKLASSGPIMSLRSIGPTLKGSVSEAHKPVNNTAKA</sequence>
<dbReference type="GO" id="GO:0004519">
    <property type="term" value="F:endonuclease activity"/>
    <property type="evidence" value="ECO:0007669"/>
    <property type="project" value="UniProtKB-KW"/>
</dbReference>
<dbReference type="EMBL" id="BLXT01006771">
    <property type="protein sequence ID" value="GFO33413.1"/>
    <property type="molecule type" value="Genomic_DNA"/>
</dbReference>
<accession>A0AAV4CNH2</accession>
<reference evidence="1 2" key="1">
    <citation type="journal article" date="2021" name="Elife">
        <title>Chloroplast acquisition without the gene transfer in kleptoplastic sea slugs, Plakobranchus ocellatus.</title>
        <authorList>
            <person name="Maeda T."/>
            <person name="Takahashi S."/>
            <person name="Yoshida T."/>
            <person name="Shimamura S."/>
            <person name="Takaki Y."/>
            <person name="Nagai Y."/>
            <person name="Toyoda A."/>
            <person name="Suzuki Y."/>
            <person name="Arimoto A."/>
            <person name="Ishii H."/>
            <person name="Satoh N."/>
            <person name="Nishiyama T."/>
            <person name="Hasebe M."/>
            <person name="Maruyama T."/>
            <person name="Minagawa J."/>
            <person name="Obokata J."/>
            <person name="Shigenobu S."/>
        </authorList>
    </citation>
    <scope>NUCLEOTIDE SEQUENCE [LARGE SCALE GENOMIC DNA]</scope>
</reference>
<name>A0AAV4CNH2_9GAST</name>
<keyword evidence="2" id="KW-1185">Reference proteome</keyword>
<organism evidence="1 2">
    <name type="scientific">Plakobranchus ocellatus</name>
    <dbReference type="NCBI Taxonomy" id="259542"/>
    <lineage>
        <taxon>Eukaryota</taxon>
        <taxon>Metazoa</taxon>
        <taxon>Spiralia</taxon>
        <taxon>Lophotrochozoa</taxon>
        <taxon>Mollusca</taxon>
        <taxon>Gastropoda</taxon>
        <taxon>Heterobranchia</taxon>
        <taxon>Euthyneura</taxon>
        <taxon>Panpulmonata</taxon>
        <taxon>Sacoglossa</taxon>
        <taxon>Placobranchoidea</taxon>
        <taxon>Plakobranchidae</taxon>
        <taxon>Plakobranchus</taxon>
    </lineage>
</organism>
<dbReference type="AlphaFoldDB" id="A0AAV4CNH2"/>
<protein>
    <submittedName>
        <fullName evidence="1">Endonuclease-reverse transcriptase</fullName>
    </submittedName>
</protein>
<keyword evidence="1" id="KW-0378">Hydrolase</keyword>
<gene>
    <name evidence="1" type="ORF">PoB_005991800</name>
</gene>
<proteinExistence type="predicted"/>
<evidence type="ECO:0000313" key="1">
    <source>
        <dbReference type="EMBL" id="GFO33413.1"/>
    </source>
</evidence>
<dbReference type="Proteomes" id="UP000735302">
    <property type="component" value="Unassembled WGS sequence"/>
</dbReference>
<evidence type="ECO:0000313" key="2">
    <source>
        <dbReference type="Proteomes" id="UP000735302"/>
    </source>
</evidence>
<comment type="caution">
    <text evidence="1">The sequence shown here is derived from an EMBL/GenBank/DDBJ whole genome shotgun (WGS) entry which is preliminary data.</text>
</comment>
<keyword evidence="1" id="KW-0255">Endonuclease</keyword>